<gene>
    <name evidence="2" type="ORF">D8786_08650</name>
</gene>
<dbReference type="InterPro" id="IPR012654">
    <property type="entry name" value="CHP02391"/>
</dbReference>
<dbReference type="OrthoDB" id="1863356at2"/>
<evidence type="ECO:0000313" key="2">
    <source>
        <dbReference type="EMBL" id="RSJ94858.1"/>
    </source>
</evidence>
<evidence type="ECO:0000259" key="1">
    <source>
        <dbReference type="Pfam" id="PF09509"/>
    </source>
</evidence>
<dbReference type="RefSeq" id="WP_125852336.1">
    <property type="nucleotide sequence ID" value="NZ_RJPY01000013.1"/>
</dbReference>
<dbReference type="AlphaFoldDB" id="A0A428HGR3"/>
<dbReference type="Proteomes" id="UP000277773">
    <property type="component" value="Unassembled WGS sequence"/>
</dbReference>
<reference evidence="2 3" key="1">
    <citation type="submission" date="2018-11" db="EMBL/GenBank/DDBJ databases">
        <title>Species Designations Belie Phenotypic and Genotypic Heterogeneity in Oral Streptococci.</title>
        <authorList>
            <person name="Velsko I."/>
        </authorList>
    </citation>
    <scope>NUCLEOTIDE SEQUENCE [LARGE SCALE GENOMIC DNA]</scope>
    <source>
        <strain evidence="2 3">BCC08</strain>
    </source>
</reference>
<feature type="domain" description="Conserved hypothetical protein CHP02391" evidence="1">
    <location>
        <begin position="136"/>
        <end position="256"/>
    </location>
</feature>
<dbReference type="EMBL" id="RJPY01000013">
    <property type="protein sequence ID" value="RSJ94858.1"/>
    <property type="molecule type" value="Genomic_DNA"/>
</dbReference>
<name>A0A428HGR3_STRMT</name>
<comment type="caution">
    <text evidence="2">The sequence shown here is derived from an EMBL/GenBank/DDBJ whole genome shotgun (WGS) entry which is preliminary data.</text>
</comment>
<accession>A0A428HGR3</accession>
<organism evidence="2 3">
    <name type="scientific">Streptococcus mitis</name>
    <dbReference type="NCBI Taxonomy" id="28037"/>
    <lineage>
        <taxon>Bacteria</taxon>
        <taxon>Bacillati</taxon>
        <taxon>Bacillota</taxon>
        <taxon>Bacilli</taxon>
        <taxon>Lactobacillales</taxon>
        <taxon>Streptococcaceae</taxon>
        <taxon>Streptococcus</taxon>
        <taxon>Streptococcus mitis group</taxon>
    </lineage>
</organism>
<dbReference type="Pfam" id="PF09509">
    <property type="entry name" value="Hypoth_Ymh"/>
    <property type="match status" value="1"/>
</dbReference>
<proteinExistence type="predicted"/>
<sequence>MSSLKSQDIELICQVLCNEITGSQITTMLTTLGLPVGDTTYTKWRRLSAILIAACSQQRSLRPIFDSVEYICVPSKYIDAPENWEILKKNINKTLIFRGFELDDSGKVQKITKVQTFKDAKLRLQTLEERLKDSDIHPLVSKYCSKELLQENYFHAILEASKGIFYRIREMTGSTLDSGKLIEECFKKNNPVIVINGNKLQSDEELSAYQGLKHLLLSIAQLYRNTNAHSLKLYNPNDLNDAITALTLMSLAHNLLDGCSNARRLD</sequence>
<protein>
    <recommendedName>
        <fullName evidence="1">Conserved hypothetical protein CHP02391 domain-containing protein</fullName>
    </recommendedName>
</protein>
<evidence type="ECO:0000313" key="3">
    <source>
        <dbReference type="Proteomes" id="UP000277773"/>
    </source>
</evidence>
<dbReference type="NCBIfam" id="TIGR02391">
    <property type="entry name" value="hypoth_ymh"/>
    <property type="match status" value="1"/>
</dbReference>